<feature type="region of interest" description="Disordered" evidence="1">
    <location>
        <begin position="72"/>
        <end position="108"/>
    </location>
</feature>
<evidence type="ECO:0000313" key="3">
    <source>
        <dbReference type="Proteomes" id="UP000037136"/>
    </source>
</evidence>
<evidence type="ECO:0000256" key="1">
    <source>
        <dbReference type="SAM" id="MobiDB-lite"/>
    </source>
</evidence>
<keyword evidence="3" id="KW-1185">Reference proteome</keyword>
<sequence length="201" mass="22426">MGRKFRLHLWCDRCQWFGHDAEHCAVEVVCAHCHGRHAGILCPTDQRQRSRTFAEGPLPLDNLPRGIQIAADDPKQQKRKKINASRRAQRNRAPTTKTLLANQRAQSRTRPHRMADYRMVCHQMSKVGYIVGIPASTSSTYSVQGYAADATATTVGERKGLLLSNSSLFLAGLRLRVRRCCSFCSAGLGFSLQHEVSPGRP</sequence>
<name>A0A2A9PNH1_OPHUN</name>
<dbReference type="EMBL" id="LAZP02000031">
    <property type="protein sequence ID" value="PFH62356.1"/>
    <property type="molecule type" value="Genomic_DNA"/>
</dbReference>
<organism evidence="2 3">
    <name type="scientific">Ophiocordyceps unilateralis</name>
    <name type="common">Zombie-ant fungus</name>
    <name type="synonym">Torrubia unilateralis</name>
    <dbReference type="NCBI Taxonomy" id="268505"/>
    <lineage>
        <taxon>Eukaryota</taxon>
        <taxon>Fungi</taxon>
        <taxon>Dikarya</taxon>
        <taxon>Ascomycota</taxon>
        <taxon>Pezizomycotina</taxon>
        <taxon>Sordariomycetes</taxon>
        <taxon>Hypocreomycetidae</taxon>
        <taxon>Hypocreales</taxon>
        <taxon>Ophiocordycipitaceae</taxon>
        <taxon>Ophiocordyceps</taxon>
    </lineage>
</organism>
<dbReference type="AlphaFoldDB" id="A0A2A9PNH1"/>
<accession>A0A2A9PNH1</accession>
<evidence type="ECO:0000313" key="2">
    <source>
        <dbReference type="EMBL" id="PFH62356.1"/>
    </source>
</evidence>
<feature type="compositionally biased region" description="Polar residues" evidence="1">
    <location>
        <begin position="92"/>
        <end position="106"/>
    </location>
</feature>
<protein>
    <submittedName>
        <fullName evidence="2">Uncharacterized protein</fullName>
    </submittedName>
</protein>
<comment type="caution">
    <text evidence="2">The sequence shown here is derived from an EMBL/GenBank/DDBJ whole genome shotgun (WGS) entry which is preliminary data.</text>
</comment>
<reference evidence="2 3" key="1">
    <citation type="journal article" date="2015" name="BMC Genomics">
        <title>Gene expression during zombie ant biting behavior reflects the complexity underlying fungal parasitic behavioral manipulation.</title>
        <authorList>
            <person name="de Bekker C."/>
            <person name="Ohm R.A."/>
            <person name="Loreto R.G."/>
            <person name="Sebastian A."/>
            <person name="Albert I."/>
            <person name="Merrow M."/>
            <person name="Brachmann A."/>
            <person name="Hughes D.P."/>
        </authorList>
    </citation>
    <scope>NUCLEOTIDE SEQUENCE [LARGE SCALE GENOMIC DNA]</scope>
    <source>
        <strain evidence="2 3">SC16a</strain>
    </source>
</reference>
<reference evidence="2 3" key="2">
    <citation type="journal article" date="2017" name="Sci. Rep.">
        <title>Ant-infecting Ophiocordyceps genomes reveal a high diversity of potential behavioral manipulation genes and a possible major role for enterotoxins.</title>
        <authorList>
            <person name="de Bekker C."/>
            <person name="Ohm R.A."/>
            <person name="Evans H.C."/>
            <person name="Brachmann A."/>
            <person name="Hughes D.P."/>
        </authorList>
    </citation>
    <scope>NUCLEOTIDE SEQUENCE [LARGE SCALE GENOMIC DNA]</scope>
    <source>
        <strain evidence="2 3">SC16a</strain>
    </source>
</reference>
<feature type="compositionally biased region" description="Basic residues" evidence="1">
    <location>
        <begin position="77"/>
        <end position="90"/>
    </location>
</feature>
<gene>
    <name evidence="2" type="ORF">XA68_13950</name>
</gene>
<proteinExistence type="predicted"/>
<dbReference type="Proteomes" id="UP000037136">
    <property type="component" value="Unassembled WGS sequence"/>
</dbReference>